<dbReference type="Pfam" id="PF04865">
    <property type="entry name" value="Baseplate_J"/>
    <property type="match status" value="1"/>
</dbReference>
<evidence type="ECO:0000259" key="1">
    <source>
        <dbReference type="Pfam" id="PF04865"/>
    </source>
</evidence>
<dbReference type="PANTHER" id="PTHR35862">
    <property type="entry name" value="FELS-2 PROPHAGE PROTEIN"/>
    <property type="match status" value="1"/>
</dbReference>
<dbReference type="PANTHER" id="PTHR35862:SF1">
    <property type="entry name" value="FELS-2 PROPHAGE PROTEIN"/>
    <property type="match status" value="1"/>
</dbReference>
<keyword evidence="5" id="KW-1185">Reference proteome</keyword>
<dbReference type="Pfam" id="PF26078">
    <property type="entry name" value="Baseplate_J_M"/>
    <property type="match status" value="1"/>
</dbReference>
<dbReference type="EMBL" id="WKED01000030">
    <property type="protein sequence ID" value="MCF5108541.1"/>
    <property type="molecule type" value="Genomic_DNA"/>
</dbReference>
<protein>
    <submittedName>
        <fullName evidence="4">Baseplate protein</fullName>
    </submittedName>
</protein>
<comment type="caution">
    <text evidence="4">The sequence shown here is derived from an EMBL/GenBank/DDBJ whole genome shotgun (WGS) entry which is preliminary data.</text>
</comment>
<dbReference type="PIRSF" id="PIRSF020481">
    <property type="entry name" value="BAP"/>
    <property type="match status" value="1"/>
</dbReference>
<evidence type="ECO:0000259" key="2">
    <source>
        <dbReference type="Pfam" id="PF26078"/>
    </source>
</evidence>
<gene>
    <name evidence="4" type="ORF">GIW56_16995</name>
</gene>
<dbReference type="InterPro" id="IPR052726">
    <property type="entry name" value="Phage_Baseplate_Hub"/>
</dbReference>
<feature type="domain" description="Baseplate J-like central" evidence="2">
    <location>
        <begin position="204"/>
        <end position="276"/>
    </location>
</feature>
<feature type="domain" description="Baseplate J-like C-terminal" evidence="3">
    <location>
        <begin position="287"/>
        <end position="365"/>
    </location>
</feature>
<dbReference type="InterPro" id="IPR006949">
    <property type="entry name" value="Barrel_Baseplate_J-like"/>
</dbReference>
<sequence length="373" mass="40277">MRELPKPEFVKIDPAEIEADLIALYERDSGKSLYPAQIERLFINQVAYSEARIKAAIQSAGEKLLVRFSAGPILDYLGDLVGTPRLLAVGAVSPFLFVASQPQPQDRLIPTNTRITTQNGAVAFLTRQDAVIKAGALSVQVSAICETAGVVGNGWAIGQINTLVGQPFAGLAASNSAIPADGVEDESDDRYKERIILAPEAYTTAGSRGAYRYHALSVHQSIIDVAVRGPDDGLPDGEVAIHPLTETGMPTANLLEQVESYLSGEKLRPLCDTVRAQMPDRIDWRIRSHITLYSWTDKEATLAAVQKAAEVYAQELRAGLGIDIVPEQLNARLQVMGVYRSALELPSATLDLKRHGWADCSGIEILYAGTADG</sequence>
<evidence type="ECO:0000313" key="4">
    <source>
        <dbReference type="EMBL" id="MCF5108541.1"/>
    </source>
</evidence>
<dbReference type="Pfam" id="PF26079">
    <property type="entry name" value="Baseplate_J_C"/>
    <property type="match status" value="1"/>
</dbReference>
<evidence type="ECO:0000259" key="3">
    <source>
        <dbReference type="Pfam" id="PF26079"/>
    </source>
</evidence>
<dbReference type="InterPro" id="IPR058530">
    <property type="entry name" value="Baseplate_J-like_C"/>
</dbReference>
<name>A0ABS9F851_9PSED</name>
<feature type="domain" description="Baseplate protein J-like barrel" evidence="1">
    <location>
        <begin position="106"/>
        <end position="176"/>
    </location>
</feature>
<organism evidence="4 5">
    <name type="scientific">Pseudomonas gessardii</name>
    <dbReference type="NCBI Taxonomy" id="78544"/>
    <lineage>
        <taxon>Bacteria</taxon>
        <taxon>Pseudomonadati</taxon>
        <taxon>Pseudomonadota</taxon>
        <taxon>Gammaproteobacteria</taxon>
        <taxon>Pseudomonadales</taxon>
        <taxon>Pseudomonadaceae</taxon>
        <taxon>Pseudomonas</taxon>
    </lineage>
</organism>
<dbReference type="InterPro" id="IPR014507">
    <property type="entry name" value="Baseplate_assembly_J_pred"/>
</dbReference>
<dbReference type="Proteomes" id="UP000814003">
    <property type="component" value="Unassembled WGS sequence"/>
</dbReference>
<evidence type="ECO:0000313" key="5">
    <source>
        <dbReference type="Proteomes" id="UP000814003"/>
    </source>
</evidence>
<reference evidence="4 5" key="1">
    <citation type="submission" date="2019-11" db="EMBL/GenBank/DDBJ databases">
        <title>Epiphytic Pseudomonas syringae from cherry orchards.</title>
        <authorList>
            <person name="Hulin M.T."/>
        </authorList>
    </citation>
    <scope>NUCLEOTIDE SEQUENCE [LARGE SCALE GENOMIC DNA]</scope>
    <source>
        <strain evidence="4 5">PA-6-5B</strain>
    </source>
</reference>
<accession>A0ABS9F851</accession>
<dbReference type="InterPro" id="IPR058531">
    <property type="entry name" value="Baseplate_J_M"/>
</dbReference>
<dbReference type="RefSeq" id="WP_236310260.1">
    <property type="nucleotide sequence ID" value="NZ_WKED01000030.1"/>
</dbReference>
<proteinExistence type="predicted"/>